<dbReference type="GeneID" id="63742751"/>
<dbReference type="HOGENOM" id="CLU_2606525_0_0_1"/>
<name>A0A0B2WJK8_METAS</name>
<dbReference type="STRING" id="1081103.A0A0B2WJK8"/>
<feature type="compositionally biased region" description="Basic and acidic residues" evidence="1">
    <location>
        <begin position="39"/>
        <end position="61"/>
    </location>
</feature>
<organism evidence="2 3">
    <name type="scientific">Metarhizium album (strain ARSEF 1941)</name>
    <dbReference type="NCBI Taxonomy" id="1081103"/>
    <lineage>
        <taxon>Eukaryota</taxon>
        <taxon>Fungi</taxon>
        <taxon>Dikarya</taxon>
        <taxon>Ascomycota</taxon>
        <taxon>Pezizomycotina</taxon>
        <taxon>Sordariomycetes</taxon>
        <taxon>Hypocreomycetidae</taxon>
        <taxon>Hypocreales</taxon>
        <taxon>Clavicipitaceae</taxon>
        <taxon>Metarhizium</taxon>
    </lineage>
</organism>
<proteinExistence type="predicted"/>
<dbReference type="EMBL" id="AZHE01000049">
    <property type="protein sequence ID" value="KHN93874.1"/>
    <property type="molecule type" value="Genomic_DNA"/>
</dbReference>
<protein>
    <submittedName>
        <fullName evidence="2">Uncharacterized protein</fullName>
    </submittedName>
</protein>
<feature type="compositionally biased region" description="Polar residues" evidence="1">
    <location>
        <begin position="62"/>
        <end position="79"/>
    </location>
</feature>
<dbReference type="OrthoDB" id="5150140at2759"/>
<evidence type="ECO:0000313" key="2">
    <source>
        <dbReference type="EMBL" id="KHN93874.1"/>
    </source>
</evidence>
<comment type="caution">
    <text evidence="2">The sequence shown here is derived from an EMBL/GenBank/DDBJ whole genome shotgun (WGS) entry which is preliminary data.</text>
</comment>
<accession>A0A0B2WJK8</accession>
<gene>
    <name evidence="2" type="ORF">MAM_08296</name>
</gene>
<dbReference type="RefSeq" id="XP_040674940.1">
    <property type="nucleotide sequence ID" value="XM_040827094.1"/>
</dbReference>
<evidence type="ECO:0000313" key="3">
    <source>
        <dbReference type="Proteomes" id="UP000030816"/>
    </source>
</evidence>
<dbReference type="AlphaFoldDB" id="A0A0B2WJK8"/>
<dbReference type="Proteomes" id="UP000030816">
    <property type="component" value="Unassembled WGS sequence"/>
</dbReference>
<sequence>MDDDGGAYANDNLPYKVNPADCTSSKVLAVPRCCQKRKGTQDRSRINFEVADRGARSRSGEVRTNGTGQYEDSPMLSLS</sequence>
<keyword evidence="3" id="KW-1185">Reference proteome</keyword>
<evidence type="ECO:0000256" key="1">
    <source>
        <dbReference type="SAM" id="MobiDB-lite"/>
    </source>
</evidence>
<feature type="region of interest" description="Disordered" evidence="1">
    <location>
        <begin position="39"/>
        <end position="79"/>
    </location>
</feature>
<reference evidence="2 3" key="1">
    <citation type="journal article" date="2014" name="Proc. Natl. Acad. Sci. U.S.A.">
        <title>Trajectory and genomic determinants of fungal-pathogen speciation and host adaptation.</title>
        <authorList>
            <person name="Hu X."/>
            <person name="Xiao G."/>
            <person name="Zheng P."/>
            <person name="Shang Y."/>
            <person name="Su Y."/>
            <person name="Zhang X."/>
            <person name="Liu X."/>
            <person name="Zhan S."/>
            <person name="St Leger R.J."/>
            <person name="Wang C."/>
        </authorList>
    </citation>
    <scope>NUCLEOTIDE SEQUENCE [LARGE SCALE GENOMIC DNA]</scope>
    <source>
        <strain evidence="2 3">ARSEF 1941</strain>
    </source>
</reference>